<evidence type="ECO:0000259" key="5">
    <source>
        <dbReference type="Pfam" id="PF02650"/>
    </source>
</evidence>
<feature type="domain" description="Sporulation transcription regulator WhiA N-terminal" evidence="6">
    <location>
        <begin position="22"/>
        <end position="103"/>
    </location>
</feature>
<accession>A0A2M7KAL7</accession>
<dbReference type="HAMAP" id="MF_01420">
    <property type="entry name" value="HTH_type_WhiA"/>
    <property type="match status" value="1"/>
</dbReference>
<evidence type="ECO:0000259" key="6">
    <source>
        <dbReference type="Pfam" id="PF10298"/>
    </source>
</evidence>
<reference evidence="13 14" key="3">
    <citation type="submission" date="2017-09" db="EMBL/GenBank/DDBJ databases">
        <title>Depth-based differentiation of microbial function through sediment-hosted aquifers and enrichment of novel symbionts in the deep terrestrial subsurface.</title>
        <authorList>
            <person name="Probst A.J."/>
            <person name="Ladd B."/>
            <person name="Jarett J.K."/>
            <person name="Geller-Mcgrath D.E."/>
            <person name="Sieber C.M."/>
            <person name="Emerson J.B."/>
            <person name="Anantharaman K."/>
            <person name="Thomas B.C."/>
            <person name="Malmstrom R."/>
            <person name="Stieglmeier M."/>
            <person name="Klingl A."/>
            <person name="Woyke T."/>
            <person name="Ryan C.M."/>
            <person name="Banfield J.F."/>
        </authorList>
    </citation>
    <scope>NUCLEOTIDE SEQUENCE [LARGE SCALE GENOMIC DNA]</scope>
    <source>
        <strain evidence="10">CG_4_10_14_3_um_filter_34_13</strain>
        <strain evidence="11">CG_4_9_14_3_um_filter_33_16</strain>
    </source>
</reference>
<evidence type="ECO:0000256" key="4">
    <source>
        <dbReference type="HAMAP-Rule" id="MF_01420"/>
    </source>
</evidence>
<comment type="function">
    <text evidence="4">Involved in cell division and chromosome segregation.</text>
</comment>
<keyword evidence="1 4" id="KW-0132">Cell division</keyword>
<evidence type="ECO:0000256" key="3">
    <source>
        <dbReference type="ARBA" id="ARBA00023306"/>
    </source>
</evidence>
<feature type="domain" description="WhiA LAGLIDADG-like" evidence="7">
    <location>
        <begin position="131"/>
        <end position="220"/>
    </location>
</feature>
<dbReference type="Pfam" id="PF10298">
    <property type="entry name" value="WhiA_N"/>
    <property type="match status" value="1"/>
</dbReference>
<evidence type="ECO:0000313" key="8">
    <source>
        <dbReference type="EMBL" id="OIP69933.1"/>
    </source>
</evidence>
<gene>
    <name evidence="4 9" type="primary">whiA</name>
    <name evidence="8" type="ORF">AUK42_04750</name>
    <name evidence="11" type="ORF">CO097_04020</name>
    <name evidence="10" type="ORF">COZ07_09595</name>
    <name evidence="9" type="ORF">COZ58_01125</name>
</gene>
<dbReference type="GO" id="GO:0051301">
    <property type="term" value="P:cell division"/>
    <property type="evidence" value="ECO:0007669"/>
    <property type="project" value="UniProtKB-UniRule"/>
</dbReference>
<dbReference type="InterPro" id="IPR018478">
    <property type="entry name" value="Sporu_reg_WhiA_N_dom"/>
</dbReference>
<dbReference type="PANTHER" id="PTHR37307">
    <property type="entry name" value="CELL DIVISION PROTEIN WHIA-RELATED"/>
    <property type="match status" value="1"/>
</dbReference>
<dbReference type="Pfam" id="PF02650">
    <property type="entry name" value="HTH_WhiA"/>
    <property type="match status" value="1"/>
</dbReference>
<dbReference type="EMBL" id="MNYY01000094">
    <property type="protein sequence ID" value="OIP69933.1"/>
    <property type="molecule type" value="Genomic_DNA"/>
</dbReference>
<comment type="similarity">
    <text evidence="4">Belongs to the WhiA family.</text>
</comment>
<proteinExistence type="inferred from homology"/>
<dbReference type="SUPFAM" id="SSF55608">
    <property type="entry name" value="Homing endonucleases"/>
    <property type="match status" value="1"/>
</dbReference>
<keyword evidence="2 4" id="KW-0238">DNA-binding</keyword>
<dbReference type="AlphaFoldDB" id="A0A1J5GB65"/>
<dbReference type="EMBL" id="PFIP01000017">
    <property type="protein sequence ID" value="PIX35176.1"/>
    <property type="molecule type" value="Genomic_DNA"/>
</dbReference>
<reference evidence="9" key="2">
    <citation type="submission" date="2017-09" db="EMBL/GenBank/DDBJ databases">
        <title>Depth-based differentiation of microbial function through sediment-hosted aquifers and enrichment of novel symbionts in the deep terrestrial subsurface.</title>
        <authorList>
            <person name="Probst A.J."/>
            <person name="Ladd B."/>
            <person name="Jarett J.K."/>
            <person name="Geller-Mcgrath D.E."/>
            <person name="Sieber C.M.K."/>
            <person name="Emerson J.B."/>
            <person name="Anantharaman K."/>
            <person name="Thomas B.C."/>
            <person name="Malmstrom R."/>
            <person name="Stieglmeier M."/>
            <person name="Klingl A."/>
            <person name="Woyke T."/>
            <person name="Ryan C.M."/>
            <person name="Banfield J.F."/>
        </authorList>
    </citation>
    <scope>NUCLEOTIDE SEQUENCE</scope>
    <source>
        <strain evidence="9">CG_4_8_14_3_um_filter_34_18</strain>
    </source>
</reference>
<protein>
    <recommendedName>
        <fullName evidence="4">Probable cell division protein WhiA</fullName>
    </recommendedName>
</protein>
<dbReference type="NCBIfam" id="TIGR00647">
    <property type="entry name" value="DNA_bind_WhiA"/>
    <property type="match status" value="1"/>
</dbReference>
<evidence type="ECO:0000313" key="13">
    <source>
        <dbReference type="Proteomes" id="UP000228560"/>
    </source>
</evidence>
<organism evidence="8 12">
    <name type="scientific">Candidatus Infernicultor aquiphilus</name>
    <dbReference type="NCBI Taxonomy" id="1805029"/>
    <lineage>
        <taxon>Bacteria</taxon>
        <taxon>Pseudomonadati</taxon>
        <taxon>Atribacterota</taxon>
        <taxon>Candidatus Phoenicimicrobiia</taxon>
        <taxon>Candidatus Pheonicimicrobiales</taxon>
        <taxon>Candidatus Phoenicimicrobiaceae</taxon>
        <taxon>Candidatus Infernicultor</taxon>
    </lineage>
</organism>
<dbReference type="Gene3D" id="3.10.28.10">
    <property type="entry name" value="Homing endonucleases"/>
    <property type="match status" value="1"/>
</dbReference>
<evidence type="ECO:0000313" key="14">
    <source>
        <dbReference type="Proteomes" id="UP000230646"/>
    </source>
</evidence>
<dbReference type="InterPro" id="IPR023054">
    <property type="entry name" value="Sporulation_regulator_WhiA_C"/>
</dbReference>
<evidence type="ECO:0000256" key="2">
    <source>
        <dbReference type="ARBA" id="ARBA00023125"/>
    </source>
</evidence>
<accession>A0A2M7PL83</accession>
<dbReference type="Proteomes" id="UP000228560">
    <property type="component" value="Unassembled WGS sequence"/>
</dbReference>
<dbReference type="InterPro" id="IPR039518">
    <property type="entry name" value="WhiA_LAGLIDADG_dom"/>
</dbReference>
<dbReference type="STRING" id="1805029.AUK42_04750"/>
<dbReference type="RefSeq" id="WP_406608391.1">
    <property type="nucleotide sequence ID" value="NZ_PFKO01000348.1"/>
</dbReference>
<dbReference type="Pfam" id="PF14527">
    <property type="entry name" value="LAGLIDADG_WhiA"/>
    <property type="match status" value="1"/>
</dbReference>
<feature type="domain" description="Sporulation regulator WhiA C-terminal" evidence="5">
    <location>
        <begin position="224"/>
        <end position="307"/>
    </location>
</feature>
<accession>A0A1J5GB65</accession>
<dbReference type="Proteomes" id="UP000231493">
    <property type="component" value="Unassembled WGS sequence"/>
</dbReference>
<dbReference type="InterPro" id="IPR027434">
    <property type="entry name" value="Homing_endonucl"/>
</dbReference>
<dbReference type="EMBL" id="PFTV01000097">
    <property type="protein sequence ID" value="PJB56952.1"/>
    <property type="molecule type" value="Genomic_DNA"/>
</dbReference>
<dbReference type="Proteomes" id="UP000230646">
    <property type="component" value="Unassembled WGS sequence"/>
</dbReference>
<evidence type="ECO:0000259" key="7">
    <source>
        <dbReference type="Pfam" id="PF14527"/>
    </source>
</evidence>
<evidence type="ECO:0000313" key="11">
    <source>
        <dbReference type="EMBL" id="PJB56952.1"/>
    </source>
</evidence>
<keyword evidence="3 4" id="KW-0131">Cell cycle</keyword>
<comment type="caution">
    <text evidence="8">The sequence shown here is derived from an EMBL/GenBank/DDBJ whole genome shotgun (WGS) entry which is preliminary data.</text>
</comment>
<evidence type="ECO:0000313" key="12">
    <source>
        <dbReference type="Proteomes" id="UP000182763"/>
    </source>
</evidence>
<dbReference type="EMBL" id="PFKO01000348">
    <property type="protein sequence ID" value="PIY31358.1"/>
    <property type="molecule type" value="Genomic_DNA"/>
</dbReference>
<reference evidence="8 12" key="1">
    <citation type="journal article" date="2016" name="Environ. Microbiol.">
        <title>Genomic resolution of a cold subsurface aquifer community provides metabolic insights for novel microbes adapted to high CO concentrations.</title>
        <authorList>
            <person name="Probst A.J."/>
            <person name="Castelle C.J."/>
            <person name="Singh A."/>
            <person name="Brown C.T."/>
            <person name="Anantharaman K."/>
            <person name="Sharon I."/>
            <person name="Hug L.A."/>
            <person name="Burstein D."/>
            <person name="Emerson J.B."/>
            <person name="Thomas B.C."/>
            <person name="Banfield J.F."/>
        </authorList>
    </citation>
    <scope>NUCLEOTIDE SEQUENCE [LARGE SCALE GENOMIC DNA]</scope>
    <source>
        <strain evidence="8">CG2_30_33_13</strain>
    </source>
</reference>
<dbReference type="InterPro" id="IPR003802">
    <property type="entry name" value="Sporulation_regulator_WhiA"/>
</dbReference>
<dbReference type="GO" id="GO:0043937">
    <property type="term" value="P:regulation of sporulation"/>
    <property type="evidence" value="ECO:0007669"/>
    <property type="project" value="InterPro"/>
</dbReference>
<name>A0A1J5GB65_9BACT</name>
<evidence type="ECO:0000256" key="1">
    <source>
        <dbReference type="ARBA" id="ARBA00022618"/>
    </source>
</evidence>
<evidence type="ECO:0000313" key="9">
    <source>
        <dbReference type="EMBL" id="PIX35176.1"/>
    </source>
</evidence>
<evidence type="ECO:0000313" key="10">
    <source>
        <dbReference type="EMBL" id="PIY31358.1"/>
    </source>
</evidence>
<accession>A0A2M8CD24</accession>
<sequence length="313" mass="36720">MFFTYRVKNELARMVPKNVYEQKDELLAFIKLRGSITKKDQKIELTIILENPALTRTAYNLIKKVFKIYPVVKTEHSSNKKKHYVIKIPFLTENEKILKEMDLSWECHSANNKQSVRRKKLNINNLFSKNLYLRGAFLVNGFVNDPEKMYHLEISVNDEMEANFIHHLFDYYDLNSRVSFWKKKWVVYLKKGDSIFEFLRLIGVQNALLYFQEVRARKDVVNIVNRLVNCETANLDKTVLSAAKQLHSIDIIEKEIGLQSISSKLARIAKIRKKLPYASLQELVEETDYKITKSGIYHRLKKISQIADDLLEG</sequence>
<dbReference type="PANTHER" id="PTHR37307:SF1">
    <property type="entry name" value="CELL DIVISION PROTEIN WHIA-RELATED"/>
    <property type="match status" value="1"/>
</dbReference>
<dbReference type="Proteomes" id="UP000182763">
    <property type="component" value="Unassembled WGS sequence"/>
</dbReference>
<dbReference type="GO" id="GO:0003677">
    <property type="term" value="F:DNA binding"/>
    <property type="evidence" value="ECO:0007669"/>
    <property type="project" value="UniProtKB-UniRule"/>
</dbReference>